<proteinExistence type="predicted"/>
<sequence length="146" mass="16902">MNFKKILSSFIICFSAISFAQNSITEIETDKGIRYITTDIDYQVTGTYSFKGAEPIVVLNSDGTGIYQLHDQPQRTMIWGMECNKNGELKFVKGFDNVKYFLFYKYNSSLDAETEEKWNKVDFTIHLNSLKMFINGERAKNFTPKE</sequence>
<organism evidence="2">
    <name type="scientific">Flavobacterium capsici</name>
    <dbReference type="NCBI Taxonomy" id="3075618"/>
    <lineage>
        <taxon>Bacteria</taxon>
        <taxon>Pseudomonadati</taxon>
        <taxon>Bacteroidota</taxon>
        <taxon>Flavobacteriia</taxon>
        <taxon>Flavobacteriales</taxon>
        <taxon>Flavobacteriaceae</taxon>
        <taxon>Flavobacterium</taxon>
    </lineage>
</organism>
<feature type="chain" id="PRO_5044705237" description="DUF4450 domain-containing protein" evidence="1">
    <location>
        <begin position="21"/>
        <end position="146"/>
    </location>
</feature>
<dbReference type="KEGG" id="fcj:RN605_05855"/>
<protein>
    <recommendedName>
        <fullName evidence="5">DUF4450 domain-containing protein</fullName>
    </recommendedName>
</protein>
<evidence type="ECO:0000256" key="1">
    <source>
        <dbReference type="SAM" id="SignalP"/>
    </source>
</evidence>
<dbReference type="Proteomes" id="UP001304515">
    <property type="component" value="Chromosome"/>
</dbReference>
<evidence type="ECO:0000313" key="4">
    <source>
        <dbReference type="Proteomes" id="UP001304515"/>
    </source>
</evidence>
<reference evidence="2 4" key="1">
    <citation type="submission" date="2023-09" db="EMBL/GenBank/DDBJ databases">
        <title>Flavobacterium sp. a novel bacteria isolate from Pepper rhizosphere.</title>
        <authorList>
            <person name="Peng Y."/>
            <person name="Lee J."/>
        </authorList>
    </citation>
    <scope>NUCLEOTIDE SEQUENCE</scope>
    <source>
        <strain evidence="2">PMR2A8</strain>
        <strain evidence="3 4">PMTSA4</strain>
    </source>
</reference>
<feature type="signal peptide" evidence="1">
    <location>
        <begin position="1"/>
        <end position="20"/>
    </location>
</feature>
<dbReference type="AlphaFoldDB" id="A0AA96F0C0"/>
<dbReference type="EMBL" id="CP134878">
    <property type="protein sequence ID" value="WNM18830.1"/>
    <property type="molecule type" value="Genomic_DNA"/>
</dbReference>
<keyword evidence="4" id="KW-1185">Reference proteome</keyword>
<dbReference type="EMBL" id="CP134890">
    <property type="protein sequence ID" value="WNM22881.1"/>
    <property type="molecule type" value="Genomic_DNA"/>
</dbReference>
<evidence type="ECO:0008006" key="5">
    <source>
        <dbReference type="Google" id="ProtNLM"/>
    </source>
</evidence>
<accession>A0AA96F0C0</accession>
<gene>
    <name evidence="3" type="ORF">RN605_05855</name>
    <name evidence="2" type="ORF">RN608_12555</name>
</gene>
<evidence type="ECO:0000313" key="3">
    <source>
        <dbReference type="EMBL" id="WNM22881.1"/>
    </source>
</evidence>
<evidence type="ECO:0000313" key="2">
    <source>
        <dbReference type="EMBL" id="WNM18830.1"/>
    </source>
</evidence>
<dbReference type="RefSeq" id="WP_313323046.1">
    <property type="nucleotide sequence ID" value="NZ_CP134878.1"/>
</dbReference>
<accession>A0AA96F2U0</accession>
<name>A0AA96F0C0_9FLAO</name>
<keyword evidence="1" id="KW-0732">Signal</keyword>